<gene>
    <name evidence="1" type="ORF">PSE10A_26470</name>
</gene>
<sequence>MCGAAQIYDAERHEMHANAEHWHDGALTIIVPHAPAWECRSGRSASALECAVRRRPVTRSVTNCMPTQSIGTMVL</sequence>
<proteinExistence type="predicted"/>
<evidence type="ECO:0000313" key="1">
    <source>
        <dbReference type="EMBL" id="GFZ60136.1"/>
    </source>
</evidence>
<dbReference type="AlphaFoldDB" id="A0A9P3AE95"/>
<protein>
    <submittedName>
        <fullName evidence="1">Uncharacterized protein</fullName>
    </submittedName>
</protein>
<dbReference type="Proteomes" id="UP000630864">
    <property type="component" value="Unassembled WGS sequence"/>
</dbReference>
<evidence type="ECO:0000313" key="2">
    <source>
        <dbReference type="Proteomes" id="UP000630864"/>
    </source>
</evidence>
<name>A0A9P3AE95_PSEA0</name>
<reference evidence="1" key="1">
    <citation type="submission" date="2020-09" db="EMBL/GenBank/DDBJ databases">
        <title>Pseudomonas syringae pv. eriobotryae genome sequence causing loquat canker disease.</title>
        <authorList>
            <person name="Fukuda S."/>
            <person name="Tashiro H."/>
            <person name="Nagano Y."/>
        </authorList>
    </citation>
    <scope>NUCLEOTIDE SEQUENCE</scope>
    <source>
        <strain evidence="1">AM001</strain>
    </source>
</reference>
<accession>A0A9P3AE95</accession>
<organism evidence="1 2">
    <name type="scientific">Pseudomonas amygdali pv. eriobotryae</name>
    <dbReference type="NCBI Taxonomy" id="129137"/>
    <lineage>
        <taxon>Bacteria</taxon>
        <taxon>Pseudomonadati</taxon>
        <taxon>Pseudomonadota</taxon>
        <taxon>Gammaproteobacteria</taxon>
        <taxon>Pseudomonadales</taxon>
        <taxon>Pseudomonadaceae</taxon>
        <taxon>Pseudomonas</taxon>
        <taxon>Pseudomonas amygdali</taxon>
    </lineage>
</organism>
<dbReference type="EMBL" id="BMZW01000013">
    <property type="protein sequence ID" value="GFZ60136.1"/>
    <property type="molecule type" value="Genomic_DNA"/>
</dbReference>
<comment type="caution">
    <text evidence="1">The sequence shown here is derived from an EMBL/GenBank/DDBJ whole genome shotgun (WGS) entry which is preliminary data.</text>
</comment>